<keyword evidence="1" id="KW-0472">Membrane</keyword>
<evidence type="ECO:0000313" key="3">
    <source>
        <dbReference type="EMBL" id="WYJ89499.1"/>
    </source>
</evidence>
<evidence type="ECO:0000256" key="1">
    <source>
        <dbReference type="SAM" id="Phobius"/>
    </source>
</evidence>
<dbReference type="EMBL" id="CP147247">
    <property type="protein sequence ID" value="WYJ89499.1"/>
    <property type="molecule type" value="Genomic_DNA"/>
</dbReference>
<reference evidence="3" key="3">
    <citation type="submission" date="2024-03" db="EMBL/GenBank/DDBJ databases">
        <title>The Genome Sequence of Enterococcus sp. DIV0242b.</title>
        <authorList>
            <consortium name="The Broad Institute Genomics Platform"/>
            <consortium name="The Broad Institute Microbial Omics Core"/>
            <consortium name="The Broad Institute Genomic Center for Infectious Diseases"/>
            <person name="Earl A."/>
            <person name="Manson A."/>
            <person name="Gilmore M."/>
            <person name="Schwartman J."/>
            <person name="Shea T."/>
            <person name="Abouelleil A."/>
            <person name="Cao P."/>
            <person name="Chapman S."/>
            <person name="Cusick C."/>
            <person name="Young S."/>
            <person name="Neafsey D."/>
            <person name="Nusbaum C."/>
            <person name="Birren B."/>
        </authorList>
    </citation>
    <scope>NUCLEOTIDE SEQUENCE</scope>
    <source>
        <strain evidence="3">9E7_DIV0242</strain>
    </source>
</reference>
<gene>
    <name evidence="3" type="ORF">A5888_001221</name>
    <name evidence="2" type="ORF">A5888_001234</name>
</gene>
<dbReference type="PANTHER" id="PTHR21525:SF9">
    <property type="entry name" value="CHANNEL_COLICIN DOMAIN-CONTAINING PROTEIN"/>
    <property type="match status" value="1"/>
</dbReference>
<accession>A0A242KEC8</accession>
<dbReference type="PANTHER" id="PTHR21525">
    <property type="entry name" value="MOTILE SPERM PROTEIN"/>
    <property type="match status" value="1"/>
</dbReference>
<protein>
    <recommendedName>
        <fullName evidence="5">Inner membrane protein YeeR</fullName>
    </recommendedName>
</protein>
<evidence type="ECO:0000313" key="2">
    <source>
        <dbReference type="EMBL" id="OTP19417.1"/>
    </source>
</evidence>
<sequence length="506" mass="53585">MERNEKKEKSKLSASEQAATTFSNVSSSGNMYNHNKYTANNKGHGFAAEDMNHLHDLFHGKKATLVGADNSKHGADRLVDGVEIQTKFCRTGSKCIQECFQNQEFKYYSKDGQPMKIEVPFDKYEAAVQAMENRIKAGQLRGVTDPAQAKEIIKQSPFTRQQAINVTKAGNIDSLKFDMANGVFIGASAFGISATLSFALSVWNGEEYDIALRNSAISGIKIGGLSIVSSVVASQLSKAGLNSAMVSSSEAIVTMIGPKASAYLVNALRSGQNIYGAAAMKSAAKLLRSNVITGVITGALLSTGDVVNIFRGRISGGQLFKNVTNTAASIGGGMAGWTAGTTAAAAAGATIGSVIPVVGTIIGGAVGVAVGGIGGVLLGGAAAGGISNAVTGAFIEDDAKEMVRLLEEQFKLLTVDYLLNMNEVEALMDSLEKKLTGGLLKDMFASEDKSKFALTFLTPFFEEQVSKREKISIPEEEQMFKGMVLALETLQDLSNEENLELSTVEY</sequence>
<dbReference type="AlphaFoldDB" id="A0A242KEC8"/>
<dbReference type="EMBL" id="NGMM01000001">
    <property type="protein sequence ID" value="OTP19417.1"/>
    <property type="molecule type" value="Genomic_DNA"/>
</dbReference>
<keyword evidence="1" id="KW-1133">Transmembrane helix</keyword>
<proteinExistence type="predicted"/>
<dbReference type="Proteomes" id="UP000195141">
    <property type="component" value="Chromosome"/>
</dbReference>
<reference evidence="3" key="2">
    <citation type="submission" date="2017-05" db="EMBL/GenBank/DDBJ databases">
        <authorList>
            <consortium name="The Broad Institute Genomics Platform"/>
            <consortium name="The Broad Institute Genomic Center for Infectious Diseases"/>
            <person name="Earl A."/>
            <person name="Manson A."/>
            <person name="Schwartman J."/>
            <person name="Gilmore M."/>
            <person name="Abouelleil A."/>
            <person name="Cao P."/>
            <person name="Chapman S."/>
            <person name="Cusick C."/>
            <person name="Shea T."/>
            <person name="Young S."/>
            <person name="Neafsey D."/>
            <person name="Nusbaum C."/>
            <person name="Birren B."/>
        </authorList>
    </citation>
    <scope>NUCLEOTIDE SEQUENCE</scope>
    <source>
        <strain evidence="3">9E7_DIV0242</strain>
    </source>
</reference>
<name>A0A242KEC8_9ENTE</name>
<feature type="transmembrane region" description="Helical" evidence="1">
    <location>
        <begin position="183"/>
        <end position="203"/>
    </location>
</feature>
<dbReference type="RefSeq" id="WP_212647176.1">
    <property type="nucleotide sequence ID" value="NZ_CP147247.1"/>
</dbReference>
<organism evidence="2">
    <name type="scientific">Candidatus Enterococcus clewellii</name>
    <dbReference type="NCBI Taxonomy" id="1834193"/>
    <lineage>
        <taxon>Bacteria</taxon>
        <taxon>Bacillati</taxon>
        <taxon>Bacillota</taxon>
        <taxon>Bacilli</taxon>
        <taxon>Lactobacillales</taxon>
        <taxon>Enterococcaceae</taxon>
        <taxon>Enterococcus</taxon>
    </lineage>
</organism>
<keyword evidence="1" id="KW-0812">Transmembrane</keyword>
<evidence type="ECO:0000313" key="4">
    <source>
        <dbReference type="Proteomes" id="UP000195141"/>
    </source>
</evidence>
<keyword evidence="4" id="KW-1185">Reference proteome</keyword>
<evidence type="ECO:0008006" key="5">
    <source>
        <dbReference type="Google" id="ProtNLM"/>
    </source>
</evidence>
<reference evidence="2" key="1">
    <citation type="submission" date="2017-05" db="EMBL/GenBank/DDBJ databases">
        <title>The Genome Sequence of Enterococcus sp. 9E7_DIV0242.</title>
        <authorList>
            <consortium name="The Broad Institute Genomics Platform"/>
            <consortium name="The Broad Institute Genomic Center for Infectious Diseases"/>
            <person name="Earl A."/>
            <person name="Manson A."/>
            <person name="Schwartman J."/>
            <person name="Gilmore M."/>
            <person name="Abouelleil A."/>
            <person name="Cao P."/>
            <person name="Chapman S."/>
            <person name="Cusick C."/>
            <person name="Shea T."/>
            <person name="Young S."/>
            <person name="Neafsey D."/>
            <person name="Nusbaum C."/>
            <person name="Birren B."/>
        </authorList>
    </citation>
    <scope>NUCLEOTIDE SEQUENCE [LARGE SCALE GENOMIC DNA]</scope>
    <source>
        <strain evidence="2">9E7_DIV0242</strain>
    </source>
</reference>